<name>A0A4Q2K3K9_9ACTN</name>
<dbReference type="Pfam" id="PF22516">
    <property type="entry name" value="PreP_C"/>
    <property type="match status" value="1"/>
</dbReference>
<dbReference type="OrthoDB" id="9762027at2"/>
<gene>
    <name evidence="2" type="ORF">ET524_06630</name>
</gene>
<evidence type="ECO:0000313" key="3">
    <source>
        <dbReference type="Proteomes" id="UP000293345"/>
    </source>
</evidence>
<dbReference type="Pfam" id="PF05193">
    <property type="entry name" value="Peptidase_M16_C"/>
    <property type="match status" value="1"/>
</dbReference>
<dbReference type="InterPro" id="IPR013578">
    <property type="entry name" value="Peptidase_M16C_assoc"/>
</dbReference>
<evidence type="ECO:0000259" key="1">
    <source>
        <dbReference type="SMART" id="SM01264"/>
    </source>
</evidence>
<comment type="caution">
    <text evidence="2">The sequence shown here is derived from an EMBL/GenBank/DDBJ whole genome shotgun (WGS) entry which is preliminary data.</text>
</comment>
<dbReference type="Proteomes" id="UP000293345">
    <property type="component" value="Unassembled WGS sequence"/>
</dbReference>
<dbReference type="PANTHER" id="PTHR43016">
    <property type="entry name" value="PRESEQUENCE PROTEASE"/>
    <property type="match status" value="1"/>
</dbReference>
<dbReference type="SMART" id="SM01264">
    <property type="entry name" value="M16C_associated"/>
    <property type="match status" value="1"/>
</dbReference>
<dbReference type="InterPro" id="IPR055130">
    <property type="entry name" value="PreP_C"/>
</dbReference>
<protein>
    <submittedName>
        <fullName evidence="2">Peptidase M16</fullName>
    </submittedName>
</protein>
<feature type="domain" description="Peptidase M16C associated" evidence="1">
    <location>
        <begin position="494"/>
        <end position="740"/>
    </location>
</feature>
<organism evidence="2 3">
    <name type="scientific">Senegalimassilia faecalis</name>
    <dbReference type="NCBI Taxonomy" id="2509433"/>
    <lineage>
        <taxon>Bacteria</taxon>
        <taxon>Bacillati</taxon>
        <taxon>Actinomycetota</taxon>
        <taxon>Coriobacteriia</taxon>
        <taxon>Coriobacteriales</taxon>
        <taxon>Coriobacteriaceae</taxon>
        <taxon>Senegalimassilia</taxon>
    </lineage>
</organism>
<dbReference type="EMBL" id="SDPW01000001">
    <property type="protein sequence ID" value="RXZ54184.1"/>
    <property type="molecule type" value="Genomic_DNA"/>
</dbReference>
<evidence type="ECO:0000313" key="2">
    <source>
        <dbReference type="EMBL" id="RXZ54184.1"/>
    </source>
</evidence>
<dbReference type="InterPro" id="IPR011249">
    <property type="entry name" value="Metalloenz_LuxS/M16"/>
</dbReference>
<dbReference type="AlphaFoldDB" id="A0A4Q2K3K9"/>
<accession>A0A4Q2K3K9</accession>
<keyword evidence="3" id="KW-1185">Reference proteome</keyword>
<reference evidence="2 3" key="1">
    <citation type="submission" date="2019-01" db="EMBL/GenBank/DDBJ databases">
        <title>Senegalimassilia sp. nov. KGMB04484 isolated human feces.</title>
        <authorList>
            <person name="Han K.-I."/>
            <person name="Kim J.-S."/>
            <person name="Lee K.C."/>
            <person name="Suh M.K."/>
            <person name="Eom M.K."/>
            <person name="Lee J.H."/>
            <person name="Park S.-H."/>
            <person name="Kang S.W."/>
            <person name="Park J.-E."/>
            <person name="Oh B.S."/>
            <person name="Yu S.Y."/>
            <person name="Choi S.-H."/>
            <person name="Lee D.H."/>
            <person name="Yoon H."/>
            <person name="Kim B.-Y."/>
            <person name="Lee J.H."/>
            <person name="Lee J.-S."/>
        </authorList>
    </citation>
    <scope>NUCLEOTIDE SEQUENCE [LARGE SCALE GENOMIC DNA]</scope>
    <source>
        <strain evidence="2 3">KGMB04484</strain>
    </source>
</reference>
<sequence>MDLVQGQNLHGFTVLTAEPLPEIDGTAYTLLHNVSGAKLLYLQNADDNKAFSIAFRTPPADDTGVFHILEHSVLCGSEKFPVKEPFVNLLKTSMQTFLNAMTFGDKTLYPVASTNDQDLMNLADVYMDAVLHPDIYRKRQVFEQEGWHYELVAADEAGEGEAGADSEGTGAEAAARPQLTYNGVVYNEMKGALSDASSVLYDQLQASLFPDTPYAFESGGTPEAIPTLTYEHYLEEHERHYRLDNSYLTLYGNVDLNRMLAFLDERYLTPVAAEQAKRAAERAAAGLAPLEPRTLPEQAPVCALGVRRTMATAPENACMGLGYVIGHVRERTRIVACDILLDAIAGSNEAPLKRALLDAGLAGDVQAYLADSVQQPFAVIQLRGLGEDARKRFRTVVNDELSRLAAGGLDHALVEASLSRAEFVMRERDFGVADGVALTMSALCGWLYDDALATTYLRYEDDFAYLRRALDQGYFEELIRSVFLESRHMAEVEVVPVKQADDGEAARLAAVAEGFAPEDFARIEAEVAELRRLQETPDSPEALATLPQLTVADIGPAPVEPAYGLVEGTPVPCIRHTLPTRGLAYAYRYFDMSALAFEDLPYAAVLSIVLGKLATGSHTASEIDTLTNGKLGNFSVFCEIYEDEADPATFRPVFVAGASALAENIEWLAKLPGEILASTQFTDTGKIRDALKQRRIGMEQSFANAGHSAAMARLTSYFLPTSVVRQQLGGVGFYQFLKDLLEHFDERADDLVKRLGEVSHKLFGAENLTMSFAGGDAEFDRFWECADICAPESERPAAALAVPEPKVLNEAFIVPTDVCYVACGYDRRALGAPYTGAWQIASRVLSYDYLWNEVRVKGGAYGAGFQAVRSGTVRFYSYRDPHLDETLARMNATPAWLAAFEPTREEMDGYIVSTVAGFDTPLKARMLVRRQDGDFFSRRSPEARPETRQQMIDTTPEQLHQLAGTIEGVLAKGALCVFGNKDIIESAKADLHVVDLLNE</sequence>
<dbReference type="PANTHER" id="PTHR43016:SF13">
    <property type="entry name" value="PRESEQUENCE PROTEASE, MITOCHONDRIAL"/>
    <property type="match status" value="1"/>
</dbReference>
<dbReference type="GO" id="GO:0016485">
    <property type="term" value="P:protein processing"/>
    <property type="evidence" value="ECO:0007669"/>
    <property type="project" value="TreeGrafter"/>
</dbReference>
<proteinExistence type="predicted"/>
<dbReference type="Pfam" id="PF08367">
    <property type="entry name" value="M16C_assoc"/>
    <property type="match status" value="1"/>
</dbReference>
<dbReference type="Gene3D" id="3.30.830.10">
    <property type="entry name" value="Metalloenzyme, LuxS/M16 peptidase-like"/>
    <property type="match status" value="4"/>
</dbReference>
<dbReference type="RefSeq" id="WP_129424295.1">
    <property type="nucleotide sequence ID" value="NZ_SDPW01000001.1"/>
</dbReference>
<dbReference type="InterPro" id="IPR007863">
    <property type="entry name" value="Peptidase_M16_C"/>
</dbReference>
<dbReference type="GO" id="GO:0004222">
    <property type="term" value="F:metalloendopeptidase activity"/>
    <property type="evidence" value="ECO:0007669"/>
    <property type="project" value="TreeGrafter"/>
</dbReference>
<dbReference type="SUPFAM" id="SSF63411">
    <property type="entry name" value="LuxS/MPP-like metallohydrolase"/>
    <property type="match status" value="4"/>
</dbReference>
<dbReference type="GO" id="GO:0046872">
    <property type="term" value="F:metal ion binding"/>
    <property type="evidence" value="ECO:0007669"/>
    <property type="project" value="InterPro"/>
</dbReference>